<dbReference type="GO" id="GO:0016627">
    <property type="term" value="F:oxidoreductase activity, acting on the CH-CH group of donors"/>
    <property type="evidence" value="ECO:0007669"/>
    <property type="project" value="InterPro"/>
</dbReference>
<comment type="caution">
    <text evidence="1">The sequence shown here is derived from an EMBL/GenBank/DDBJ whole genome shotgun (WGS) entry which is preliminary data.</text>
</comment>
<dbReference type="Proteomes" id="UP000094622">
    <property type="component" value="Unassembled WGS sequence"/>
</dbReference>
<dbReference type="AlphaFoldDB" id="A0A1E3GPI9"/>
<protein>
    <recommendedName>
        <fullName evidence="3">Acyl-CoA dehydrogenase/oxidase C-terminal domain-containing protein</fullName>
    </recommendedName>
</protein>
<evidence type="ECO:0000313" key="1">
    <source>
        <dbReference type="EMBL" id="ODN65855.1"/>
    </source>
</evidence>
<proteinExistence type="predicted"/>
<name>A0A1E3GPI9_9HYPH</name>
<gene>
    <name evidence="1" type="ORF">A6302_04489</name>
</gene>
<keyword evidence="2" id="KW-1185">Reference proteome</keyword>
<dbReference type="PATRIC" id="fig|1439726.3.peg.4786"/>
<dbReference type="EMBL" id="MCRJ01000248">
    <property type="protein sequence ID" value="ODN65855.1"/>
    <property type="molecule type" value="Genomic_DNA"/>
</dbReference>
<dbReference type="SUPFAM" id="SSF47203">
    <property type="entry name" value="Acyl-CoA dehydrogenase C-terminal domain-like"/>
    <property type="match status" value="1"/>
</dbReference>
<dbReference type="InterPro" id="IPR036250">
    <property type="entry name" value="AcylCo_DH-like_C"/>
</dbReference>
<evidence type="ECO:0008006" key="3">
    <source>
        <dbReference type="Google" id="ProtNLM"/>
    </source>
</evidence>
<organism evidence="1 2">
    <name type="scientific">Methylobrevis pamukkalensis</name>
    <dbReference type="NCBI Taxonomy" id="1439726"/>
    <lineage>
        <taxon>Bacteria</taxon>
        <taxon>Pseudomonadati</taxon>
        <taxon>Pseudomonadota</taxon>
        <taxon>Alphaproteobacteria</taxon>
        <taxon>Hyphomicrobiales</taxon>
        <taxon>Pleomorphomonadaceae</taxon>
        <taxon>Methylobrevis</taxon>
    </lineage>
</organism>
<sequence>MNNLKVSASEQVLAVIDQALLVCGIMGYKNGTPFSVGRHLRDAHSARLMISNDRILANTSNLLLVQRQDAVF</sequence>
<dbReference type="Gene3D" id="1.20.140.10">
    <property type="entry name" value="Butyryl-CoA Dehydrogenase, subunit A, domain 3"/>
    <property type="match status" value="1"/>
</dbReference>
<accession>A0A1E3GPI9</accession>
<reference evidence="1 2" key="1">
    <citation type="submission" date="2016-07" db="EMBL/GenBank/DDBJ databases">
        <title>Draft Genome Sequence of Methylobrevis pamukkalensis PK2.</title>
        <authorList>
            <person name="Vasilenko O.V."/>
            <person name="Doronina N.V."/>
            <person name="Shmareva M.N."/>
            <person name="Tarlachkov S.V."/>
            <person name="Mustakhimov I."/>
            <person name="Trotsenko Y.A."/>
        </authorList>
    </citation>
    <scope>NUCLEOTIDE SEQUENCE [LARGE SCALE GENOMIC DNA]</scope>
    <source>
        <strain evidence="1 2">PK2</strain>
    </source>
</reference>
<evidence type="ECO:0000313" key="2">
    <source>
        <dbReference type="Proteomes" id="UP000094622"/>
    </source>
</evidence>